<evidence type="ECO:0000313" key="1">
    <source>
        <dbReference type="EMBL" id="SHH55487.1"/>
    </source>
</evidence>
<dbReference type="AlphaFoldDB" id="A0A1M5TXH5"/>
<dbReference type="EMBL" id="LT670818">
    <property type="protein sequence ID" value="SHH55487.1"/>
    <property type="molecule type" value="Genomic_DNA"/>
</dbReference>
<sequence length="73" mass="8256">MAIYRLLKNSALEPEEIRRITEAYEQALHALCVKDRDDPLTEMIAKRIIKIAQTGVHDAAQLSALAVAELRIR</sequence>
<accession>A0A1M5TXH5</accession>
<dbReference type="OrthoDB" id="8254383at2"/>
<dbReference type="RefSeq" id="WP_079571317.1">
    <property type="nucleotide sequence ID" value="NZ_LT670818.1"/>
</dbReference>
<protein>
    <submittedName>
        <fullName evidence="1">Uncharacterized protein</fullName>
    </submittedName>
</protein>
<organism evidence="1 2">
    <name type="scientific">Bradyrhizobium erythrophlei</name>
    <dbReference type="NCBI Taxonomy" id="1437360"/>
    <lineage>
        <taxon>Bacteria</taxon>
        <taxon>Pseudomonadati</taxon>
        <taxon>Pseudomonadota</taxon>
        <taxon>Alphaproteobacteria</taxon>
        <taxon>Hyphomicrobiales</taxon>
        <taxon>Nitrobacteraceae</taxon>
        <taxon>Bradyrhizobium</taxon>
    </lineage>
</organism>
<name>A0A1M5TXH5_9BRAD</name>
<evidence type="ECO:0000313" key="2">
    <source>
        <dbReference type="Proteomes" id="UP000190675"/>
    </source>
</evidence>
<proteinExistence type="predicted"/>
<gene>
    <name evidence="1" type="ORF">SAMN05444169_8044</name>
</gene>
<reference evidence="1 2" key="1">
    <citation type="submission" date="2016-11" db="EMBL/GenBank/DDBJ databases">
        <authorList>
            <person name="Jaros S."/>
            <person name="Januszkiewicz K."/>
            <person name="Wedrychowicz H."/>
        </authorList>
    </citation>
    <scope>NUCLEOTIDE SEQUENCE [LARGE SCALE GENOMIC DNA]</scope>
    <source>
        <strain evidence="1 2">GAS242</strain>
    </source>
</reference>
<dbReference type="Proteomes" id="UP000190675">
    <property type="component" value="Chromosome I"/>
</dbReference>